<feature type="domain" description="Bacterial Ig" evidence="1">
    <location>
        <begin position="21"/>
        <end position="86"/>
    </location>
</feature>
<dbReference type="Gene3D" id="2.60.40.10">
    <property type="entry name" value="Immunoglobulins"/>
    <property type="match status" value="1"/>
</dbReference>
<accession>A0A6N2QZB4</accession>
<dbReference type="Pfam" id="PF17936">
    <property type="entry name" value="Big_6"/>
    <property type="match status" value="1"/>
</dbReference>
<evidence type="ECO:0000313" key="2">
    <source>
        <dbReference type="EMBL" id="VYS73311.1"/>
    </source>
</evidence>
<dbReference type="InterPro" id="IPR013783">
    <property type="entry name" value="Ig-like_fold"/>
</dbReference>
<name>A0A6N2QZB4_9FIRM</name>
<reference evidence="2" key="1">
    <citation type="submission" date="2019-11" db="EMBL/GenBank/DDBJ databases">
        <authorList>
            <person name="Feng L."/>
        </authorList>
    </citation>
    <scope>NUCLEOTIDE SEQUENCE</scope>
    <source>
        <strain evidence="2">AcaccaeLFYP115</strain>
    </source>
</reference>
<dbReference type="InterPro" id="IPR041498">
    <property type="entry name" value="Big_6"/>
</dbReference>
<organism evidence="2">
    <name type="scientific">Anaerostipes caccae</name>
    <dbReference type="NCBI Taxonomy" id="105841"/>
    <lineage>
        <taxon>Bacteria</taxon>
        <taxon>Bacillati</taxon>
        <taxon>Bacillota</taxon>
        <taxon>Clostridia</taxon>
        <taxon>Lachnospirales</taxon>
        <taxon>Lachnospiraceae</taxon>
        <taxon>Anaerostipes</taxon>
    </lineage>
</organism>
<evidence type="ECO:0000259" key="1">
    <source>
        <dbReference type="Pfam" id="PF17936"/>
    </source>
</evidence>
<dbReference type="AlphaFoldDB" id="A0A6N2QZB4"/>
<gene>
    <name evidence="2" type="ORF">ACLFYP115_00125</name>
</gene>
<sequence>MNIFYVSKFQPAIPAQAAKKKLSVNKVYDSASVVKGKTKKKYQVRIQIGKMTYKATANKKGNYSVKIPKQAAGKTLTVKAYFKKGKKWKAYTKKKVDVLAKTISIKRFYKSSKYIKGYVRPKYKVKVVMNGKTYSKRASSKKGYFSVKMKKAAGKAAATIKVYNAKGKFIKSYKRKAYDASPRPKYYQDGKPYTGKMPGRSDPIDLDAFNKKVNSARKFEDHSIYSRFDITDSYSIVYYGNGVGEIGYTNYYLDKSNNEEKMWFCAKHGVTLYYRVYKSENLKNTPTPGPSYNTGIITEKGEPATLIPERKDPKKNTASLPIKIVGYKNGKPVMASYYCMKLNAGR</sequence>
<dbReference type="EMBL" id="CACRSQ010000002">
    <property type="protein sequence ID" value="VYS73311.1"/>
    <property type="molecule type" value="Genomic_DNA"/>
</dbReference>
<protein>
    <recommendedName>
        <fullName evidence="1">Bacterial Ig domain-containing protein</fullName>
    </recommendedName>
</protein>
<proteinExistence type="predicted"/>
<dbReference type="RefSeq" id="WP_006566128.1">
    <property type="nucleotide sequence ID" value="NZ_BAABZP010000001.1"/>
</dbReference>